<keyword evidence="3" id="KW-0217">Developmental protein</keyword>
<evidence type="ECO:0000256" key="1">
    <source>
        <dbReference type="ARBA" id="ARBA00004123"/>
    </source>
</evidence>
<evidence type="ECO:0000256" key="11">
    <source>
        <dbReference type="SAM" id="MobiDB-lite"/>
    </source>
</evidence>
<evidence type="ECO:0000313" key="13">
    <source>
        <dbReference type="EMBL" id="VDP89839.1"/>
    </source>
</evidence>
<sequence>MSSMFTHDPTSRLVSRGHPTSGGSVTTTQIPMHDDILALNRSVNNNGGGASTGPGGGGGELIYCQWIDPIPLVPNAPRKPCNKVFDSVSEIVNHITLEHVGGPEQLDHTCYWRDCTREGRPFKAKYKLVNHIRVHTGEKPFPCPFPGCAKVFARSENLKIHKRTHTGKFSSFLLHRIKHRIVCVYSKKKCLILEVYCLFSIVVCYII</sequence>
<dbReference type="PROSITE" id="PS50157">
    <property type="entry name" value="ZINC_FINGER_C2H2_2"/>
    <property type="match status" value="2"/>
</dbReference>
<comment type="subcellular location">
    <subcellularLocation>
        <location evidence="1">Nucleus</location>
    </subcellularLocation>
</comment>
<keyword evidence="6 10" id="KW-0863">Zinc-finger</keyword>
<dbReference type="InterPro" id="IPR041643">
    <property type="entry name" value="Znf_ZIC"/>
</dbReference>
<keyword evidence="8" id="KW-0238">DNA-binding</keyword>
<evidence type="ECO:0000256" key="10">
    <source>
        <dbReference type="PROSITE-ProRule" id="PRU00042"/>
    </source>
</evidence>
<evidence type="ECO:0000256" key="5">
    <source>
        <dbReference type="ARBA" id="ARBA00022737"/>
    </source>
</evidence>
<dbReference type="Pfam" id="PF18366">
    <property type="entry name" value="zf_ZIC"/>
    <property type="match status" value="1"/>
</dbReference>
<dbReference type="Pfam" id="PF23561">
    <property type="entry name" value="zf-C2H2_15"/>
    <property type="match status" value="1"/>
</dbReference>
<dbReference type="WBParaSite" id="ECPE_0001260301-mRNA-1">
    <property type="protein sequence ID" value="ECPE_0001260301-mRNA-1"/>
    <property type="gene ID" value="ECPE_0001260301"/>
</dbReference>
<dbReference type="OrthoDB" id="3214149at2759"/>
<feature type="domain" description="C2H2-type" evidence="12">
    <location>
        <begin position="141"/>
        <end position="170"/>
    </location>
</feature>
<keyword evidence="14" id="KW-1185">Reference proteome</keyword>
<dbReference type="InterPro" id="IPR036236">
    <property type="entry name" value="Znf_C2H2_sf"/>
</dbReference>
<proteinExistence type="inferred from homology"/>
<organism evidence="15">
    <name type="scientific">Echinostoma caproni</name>
    <dbReference type="NCBI Taxonomy" id="27848"/>
    <lineage>
        <taxon>Eukaryota</taxon>
        <taxon>Metazoa</taxon>
        <taxon>Spiralia</taxon>
        <taxon>Lophotrochozoa</taxon>
        <taxon>Platyhelminthes</taxon>
        <taxon>Trematoda</taxon>
        <taxon>Digenea</taxon>
        <taxon>Plagiorchiida</taxon>
        <taxon>Echinostomata</taxon>
        <taxon>Echinostomatoidea</taxon>
        <taxon>Echinostomatidae</taxon>
        <taxon>Echinostoma</taxon>
    </lineage>
</organism>
<reference evidence="13 14" key="2">
    <citation type="submission" date="2018-11" db="EMBL/GenBank/DDBJ databases">
        <authorList>
            <consortium name="Pathogen Informatics"/>
        </authorList>
    </citation>
    <scope>NUCLEOTIDE SEQUENCE [LARGE SCALE GENOMIC DNA]</scope>
    <source>
        <strain evidence="13 14">Egypt</strain>
    </source>
</reference>
<name>A0A183B032_9TREM</name>
<dbReference type="InterPro" id="IPR056436">
    <property type="entry name" value="Znf-C2H2_ZIC1-5/GLI1-3-like"/>
</dbReference>
<protein>
    <submittedName>
        <fullName evidence="15">C2H2-type domain-containing protein</fullName>
    </submittedName>
</protein>
<dbReference type="PANTHER" id="PTHR45718">
    <property type="entry name" value="TRANSCRIPTIONAL ACTIVATOR CUBITUS INTERRUPTUS"/>
    <property type="match status" value="1"/>
</dbReference>
<reference evidence="15" key="1">
    <citation type="submission" date="2016-06" db="UniProtKB">
        <authorList>
            <consortium name="WormBaseParasite"/>
        </authorList>
    </citation>
    <scope>IDENTIFICATION</scope>
</reference>
<evidence type="ECO:0000256" key="2">
    <source>
        <dbReference type="ARBA" id="ARBA00010831"/>
    </source>
</evidence>
<dbReference type="InterPro" id="IPR013087">
    <property type="entry name" value="Znf_C2H2_type"/>
</dbReference>
<comment type="similarity">
    <text evidence="2">Belongs to the GLI C2H2-type zinc-finger protein family.</text>
</comment>
<dbReference type="FunFam" id="3.30.160.60:FF:000035">
    <property type="entry name" value="Zinc finger protein ZIC 1"/>
    <property type="match status" value="1"/>
</dbReference>
<keyword evidence="7" id="KW-0862">Zinc</keyword>
<evidence type="ECO:0000256" key="6">
    <source>
        <dbReference type="ARBA" id="ARBA00022771"/>
    </source>
</evidence>
<evidence type="ECO:0000256" key="8">
    <source>
        <dbReference type="ARBA" id="ARBA00023125"/>
    </source>
</evidence>
<dbReference type="EMBL" id="UZAN01053131">
    <property type="protein sequence ID" value="VDP89839.1"/>
    <property type="molecule type" value="Genomic_DNA"/>
</dbReference>
<dbReference type="GO" id="GO:0000981">
    <property type="term" value="F:DNA-binding transcription factor activity, RNA polymerase II-specific"/>
    <property type="evidence" value="ECO:0007669"/>
    <property type="project" value="TreeGrafter"/>
</dbReference>
<dbReference type="GO" id="GO:0008270">
    <property type="term" value="F:zinc ion binding"/>
    <property type="evidence" value="ECO:0007669"/>
    <property type="project" value="UniProtKB-KW"/>
</dbReference>
<dbReference type="PANTHER" id="PTHR45718:SF4">
    <property type="entry name" value="TRANSCRIPTIONAL ACTIVATOR CUBITUS INTERRUPTUS"/>
    <property type="match status" value="1"/>
</dbReference>
<evidence type="ECO:0000313" key="15">
    <source>
        <dbReference type="WBParaSite" id="ECPE_0001260301-mRNA-1"/>
    </source>
</evidence>
<keyword evidence="4" id="KW-0479">Metal-binding</keyword>
<dbReference type="SUPFAM" id="SSF57667">
    <property type="entry name" value="beta-beta-alpha zinc fingers"/>
    <property type="match status" value="1"/>
</dbReference>
<gene>
    <name evidence="13" type="ORF">ECPE_LOCUS12567</name>
</gene>
<evidence type="ECO:0000313" key="14">
    <source>
        <dbReference type="Proteomes" id="UP000272942"/>
    </source>
</evidence>
<evidence type="ECO:0000259" key="12">
    <source>
        <dbReference type="PROSITE" id="PS50157"/>
    </source>
</evidence>
<keyword evidence="9" id="KW-0539">Nucleus</keyword>
<dbReference type="Gene3D" id="3.30.160.60">
    <property type="entry name" value="Classic Zinc Finger"/>
    <property type="match status" value="2"/>
</dbReference>
<feature type="domain" description="C2H2-type" evidence="12">
    <location>
        <begin position="113"/>
        <end position="140"/>
    </location>
</feature>
<dbReference type="GO" id="GO:0005634">
    <property type="term" value="C:nucleus"/>
    <property type="evidence" value="ECO:0007669"/>
    <property type="project" value="UniProtKB-SubCell"/>
</dbReference>
<evidence type="ECO:0000256" key="7">
    <source>
        <dbReference type="ARBA" id="ARBA00022833"/>
    </source>
</evidence>
<dbReference type="InterPro" id="IPR043359">
    <property type="entry name" value="GLI-like"/>
</dbReference>
<dbReference type="GO" id="GO:0000978">
    <property type="term" value="F:RNA polymerase II cis-regulatory region sequence-specific DNA binding"/>
    <property type="evidence" value="ECO:0007669"/>
    <property type="project" value="TreeGrafter"/>
</dbReference>
<dbReference type="AlphaFoldDB" id="A0A183B032"/>
<dbReference type="Proteomes" id="UP000272942">
    <property type="component" value="Unassembled WGS sequence"/>
</dbReference>
<feature type="region of interest" description="Disordered" evidence="11">
    <location>
        <begin position="1"/>
        <end position="28"/>
    </location>
</feature>
<keyword evidence="5" id="KW-0677">Repeat</keyword>
<dbReference type="Pfam" id="PF00096">
    <property type="entry name" value="zf-C2H2"/>
    <property type="match status" value="1"/>
</dbReference>
<dbReference type="SMART" id="SM00355">
    <property type="entry name" value="ZnF_C2H2"/>
    <property type="match status" value="3"/>
</dbReference>
<evidence type="ECO:0000256" key="4">
    <source>
        <dbReference type="ARBA" id="ARBA00022723"/>
    </source>
</evidence>
<accession>A0A183B032</accession>
<evidence type="ECO:0000256" key="3">
    <source>
        <dbReference type="ARBA" id="ARBA00022473"/>
    </source>
</evidence>
<evidence type="ECO:0000256" key="9">
    <source>
        <dbReference type="ARBA" id="ARBA00023242"/>
    </source>
</evidence>
<dbReference type="FunFam" id="3.30.160.60:FF:001330">
    <property type="entry name" value="Zinc finger protein ZIC 4"/>
    <property type="match status" value="1"/>
</dbReference>
<dbReference type="PROSITE" id="PS00028">
    <property type="entry name" value="ZINC_FINGER_C2H2_1"/>
    <property type="match status" value="1"/>
</dbReference>